<evidence type="ECO:0000256" key="1">
    <source>
        <dbReference type="ARBA" id="ARBA00004651"/>
    </source>
</evidence>
<name>A0ABX3K9B2_9GAMM</name>
<comment type="caution">
    <text evidence="9">The sequence shown here is derived from an EMBL/GenBank/DDBJ whole genome shotgun (WGS) entry which is preliminary data.</text>
</comment>
<gene>
    <name evidence="9" type="ORF">BZG73_08690</name>
</gene>
<keyword evidence="4 7" id="KW-0812">Transmembrane</keyword>
<dbReference type="InterPro" id="IPR017039">
    <property type="entry name" value="Virul_fac_BrkB"/>
</dbReference>
<feature type="transmembrane region" description="Helical" evidence="7">
    <location>
        <begin position="245"/>
        <end position="269"/>
    </location>
</feature>
<evidence type="ECO:0000313" key="9">
    <source>
        <dbReference type="EMBL" id="OOE85426.1"/>
    </source>
</evidence>
<feature type="region of interest" description="Disordered" evidence="8">
    <location>
        <begin position="289"/>
        <end position="322"/>
    </location>
</feature>
<keyword evidence="6 7" id="KW-0472">Membrane</keyword>
<protein>
    <recommendedName>
        <fullName evidence="7">UPF0761 membrane protein BZG73_08690</fullName>
    </recommendedName>
</protein>
<keyword evidence="2 7" id="KW-1003">Cell membrane</keyword>
<feature type="transmembrane region" description="Helical" evidence="7">
    <location>
        <begin position="184"/>
        <end position="204"/>
    </location>
</feature>
<dbReference type="EMBL" id="MUFB01000013">
    <property type="protein sequence ID" value="OOE85426.1"/>
    <property type="molecule type" value="Genomic_DNA"/>
</dbReference>
<sequence>MRKIGILDEKAWRHYRDWLMAMLTHLWRRMGEDRLTVSAGHMAYVTLLSLVPLVTVVLSAFSSFPGFSEVGETLQQFVINNFVPAAGEVVARYLNEFVANAGKMTAVGVSFLFVVAIMLISAIDKSLNHTFKIQTKRPTMIAFSIYWMVLTLGPILIGTSIALSSYLTSLSLLQSGIANDLFTTLLRVLPFILTTLTFMGLYTLVPNTRVRLRHAFAGAAVASILFELSKKVFALYVTHFPSYQLIYGALAVIPILFVWVYFSWCIVLFGAQVTATLRESERWWPRAEGDASHFGSSALDASSPPLTIEKEENDDRPHSTRE</sequence>
<evidence type="ECO:0000256" key="2">
    <source>
        <dbReference type="ARBA" id="ARBA00022475"/>
    </source>
</evidence>
<feature type="transmembrane region" description="Helical" evidence="7">
    <location>
        <begin position="104"/>
        <end position="123"/>
    </location>
</feature>
<evidence type="ECO:0000256" key="6">
    <source>
        <dbReference type="ARBA" id="ARBA00023136"/>
    </source>
</evidence>
<keyword evidence="10" id="KW-1185">Reference proteome</keyword>
<feature type="compositionally biased region" description="Basic and acidic residues" evidence="8">
    <location>
        <begin position="308"/>
        <end position="322"/>
    </location>
</feature>
<dbReference type="Pfam" id="PF03631">
    <property type="entry name" value="Virul_fac_BrkB"/>
    <property type="match status" value="1"/>
</dbReference>
<feature type="transmembrane region" description="Helical" evidence="7">
    <location>
        <begin position="35"/>
        <end position="61"/>
    </location>
</feature>
<reference evidence="9 10" key="1">
    <citation type="journal article" date="2017" name="Genome Announc.">
        <title>Draft Genome Sequences of Salinivibrio proteolyticus, Salinivibrio sharmensis, Salinivibrio siamensis, Salinivibrio costicola subsp. alcaliphilus, Salinivibrio costicola subsp. vallismortis, and 29 New Isolates Belonging to the Genus Salinivibrio.</title>
        <authorList>
            <person name="Lopez-Hermoso C."/>
            <person name="de la Haba R.R."/>
            <person name="Sanchez-Porro C."/>
            <person name="Bayliss S.C."/>
            <person name="Feil E.J."/>
            <person name="Ventosa A."/>
        </authorList>
    </citation>
    <scope>NUCLEOTIDE SEQUENCE [LARGE SCALE GENOMIC DNA]</scope>
    <source>
        <strain evidence="9 10">JCM 14472</strain>
    </source>
</reference>
<dbReference type="PANTHER" id="PTHR30213:SF0">
    <property type="entry name" value="UPF0761 MEMBRANE PROTEIN YIHY"/>
    <property type="match status" value="1"/>
</dbReference>
<dbReference type="HAMAP" id="MF_00672">
    <property type="entry name" value="UPF0761"/>
    <property type="match status" value="1"/>
</dbReference>
<dbReference type="PIRSF" id="PIRSF035875">
    <property type="entry name" value="RNase_BN"/>
    <property type="match status" value="1"/>
</dbReference>
<evidence type="ECO:0000256" key="5">
    <source>
        <dbReference type="ARBA" id="ARBA00022989"/>
    </source>
</evidence>
<evidence type="ECO:0000256" key="8">
    <source>
        <dbReference type="SAM" id="MobiDB-lite"/>
    </source>
</evidence>
<dbReference type="Proteomes" id="UP000189410">
    <property type="component" value="Unassembled WGS sequence"/>
</dbReference>
<feature type="transmembrane region" description="Helical" evidence="7">
    <location>
        <begin position="216"/>
        <end position="239"/>
    </location>
</feature>
<comment type="subcellular location">
    <subcellularLocation>
        <location evidence="1 7">Cell membrane</location>
        <topology evidence="1 7">Multi-pass membrane protein</topology>
    </subcellularLocation>
</comment>
<feature type="transmembrane region" description="Helical" evidence="7">
    <location>
        <begin position="144"/>
        <end position="164"/>
    </location>
</feature>
<proteinExistence type="inferred from homology"/>
<keyword evidence="3" id="KW-0997">Cell inner membrane</keyword>
<accession>A0ABX3K9B2</accession>
<organism evidence="9 10">
    <name type="scientific">Salinivibrio siamensis</name>
    <dbReference type="NCBI Taxonomy" id="414286"/>
    <lineage>
        <taxon>Bacteria</taxon>
        <taxon>Pseudomonadati</taxon>
        <taxon>Pseudomonadota</taxon>
        <taxon>Gammaproteobacteria</taxon>
        <taxon>Vibrionales</taxon>
        <taxon>Vibrionaceae</taxon>
        <taxon>Salinivibrio</taxon>
    </lineage>
</organism>
<dbReference type="RefSeq" id="WP_077668110.1">
    <property type="nucleotide sequence ID" value="NZ_MUFB01000013.1"/>
</dbReference>
<dbReference type="NCBIfam" id="NF002457">
    <property type="entry name" value="PRK01637.1"/>
    <property type="match status" value="1"/>
</dbReference>
<evidence type="ECO:0000256" key="4">
    <source>
        <dbReference type="ARBA" id="ARBA00022692"/>
    </source>
</evidence>
<comment type="similarity">
    <text evidence="7">Belongs to the UPF0761 family.</text>
</comment>
<evidence type="ECO:0000313" key="10">
    <source>
        <dbReference type="Proteomes" id="UP000189410"/>
    </source>
</evidence>
<dbReference type="InterPro" id="IPR023679">
    <property type="entry name" value="UPF0761_bac"/>
</dbReference>
<dbReference type="NCBIfam" id="TIGR00765">
    <property type="entry name" value="yihY_not_rbn"/>
    <property type="match status" value="1"/>
</dbReference>
<keyword evidence="5 7" id="KW-1133">Transmembrane helix</keyword>
<evidence type="ECO:0000256" key="7">
    <source>
        <dbReference type="HAMAP-Rule" id="MF_00672"/>
    </source>
</evidence>
<dbReference type="PANTHER" id="PTHR30213">
    <property type="entry name" value="INNER MEMBRANE PROTEIN YHJD"/>
    <property type="match status" value="1"/>
</dbReference>
<evidence type="ECO:0000256" key="3">
    <source>
        <dbReference type="ARBA" id="ARBA00022519"/>
    </source>
</evidence>